<evidence type="ECO:0000259" key="2">
    <source>
        <dbReference type="PROSITE" id="PS50966"/>
    </source>
</evidence>
<dbReference type="PROSITE" id="PS50966">
    <property type="entry name" value="ZF_SWIM"/>
    <property type="match status" value="1"/>
</dbReference>
<keyword evidence="1" id="KW-0862">Zinc</keyword>
<keyword evidence="1" id="KW-0479">Metal-binding</keyword>
<dbReference type="RefSeq" id="WP_163702776.1">
    <property type="nucleotide sequence ID" value="NZ_QXHD01000004.1"/>
</dbReference>
<dbReference type="Proteomes" id="UP000481033">
    <property type="component" value="Unassembled WGS sequence"/>
</dbReference>
<accession>A0A6M0RW46</accession>
<evidence type="ECO:0000313" key="4">
    <source>
        <dbReference type="Proteomes" id="UP000481033"/>
    </source>
</evidence>
<evidence type="ECO:0000313" key="3">
    <source>
        <dbReference type="EMBL" id="NEZ60080.1"/>
    </source>
</evidence>
<sequence>MAGAWTSEQVLALSPDAGSTKRGKSLANVSRWSLLGHAEQAVWGECKGSGKKPYRTQIDLSEPAFRCSCPSRKFPCKHALGLFLLLVEQLEAFGNDPPPDWVTEWLEKRAQTANRQQIKHKKAAADPAAQAKRAEKRAAKIEAGLEDLTQWLADIIRQGLAALPNQPYSFWDQAAARLVDAQAPGLARRVRSLGSIPHSGQGWPERMLTALGQLHLLVESYGRLDSLTPAMQAEVRSQIGWPQTQDDLRLRVEKADPLVDCVADTWQILGKVVIEEDKLQMQRTWLWGSENQKSALVLNFAHGRQPLDVSLIPGSSFSGNLIFYPGTGLQRAFIDLRENTTAQVPPPTGNTIAAAIGHYAHSLSQNPWLERFPLTLAQVWPLPREDSWWLRDAARKVLPIAPGFQRGWELLALSGGYPLTVFGEWNGSTFLPLSLWSGQQFHPLGD</sequence>
<keyword evidence="4" id="KW-1185">Reference proteome</keyword>
<name>A0A6M0RW46_9CYAN</name>
<organism evidence="3 4">
    <name type="scientific">Adonisia turfae CCMR0081</name>
    <dbReference type="NCBI Taxonomy" id="2292702"/>
    <lineage>
        <taxon>Bacteria</taxon>
        <taxon>Bacillati</taxon>
        <taxon>Cyanobacteriota</taxon>
        <taxon>Adonisia</taxon>
        <taxon>Adonisia turfae</taxon>
    </lineage>
</organism>
<protein>
    <submittedName>
        <fullName evidence="3">SWIM zinc finger family protein</fullName>
    </submittedName>
</protein>
<comment type="caution">
    <text evidence="3">The sequence shown here is derived from an EMBL/GenBank/DDBJ whole genome shotgun (WGS) entry which is preliminary data.</text>
</comment>
<dbReference type="InterPro" id="IPR007527">
    <property type="entry name" value="Znf_SWIM"/>
</dbReference>
<keyword evidence="1" id="KW-0863">Zinc-finger</keyword>
<dbReference type="EMBL" id="QXHD01000004">
    <property type="protein sequence ID" value="NEZ60080.1"/>
    <property type="molecule type" value="Genomic_DNA"/>
</dbReference>
<evidence type="ECO:0000256" key="1">
    <source>
        <dbReference type="PROSITE-ProRule" id="PRU00325"/>
    </source>
</evidence>
<reference evidence="3 4" key="1">
    <citation type="journal article" date="2020" name="Microb. Ecol.">
        <title>Ecogenomics of the Marine Benthic Filamentous Cyanobacterium Adonisia.</title>
        <authorList>
            <person name="Walter J.M."/>
            <person name="Coutinho F.H."/>
            <person name="Leomil L."/>
            <person name="Hargreaves P.I."/>
            <person name="Campeao M.E."/>
            <person name="Vieira V.V."/>
            <person name="Silva B.S."/>
            <person name="Fistarol G.O."/>
            <person name="Salomon P.S."/>
            <person name="Sawabe T."/>
            <person name="Mino S."/>
            <person name="Hosokawa M."/>
            <person name="Miyashita H."/>
            <person name="Maruyama F."/>
            <person name="van Verk M.C."/>
            <person name="Dutilh B.E."/>
            <person name="Thompson C.C."/>
            <person name="Thompson F.L."/>
        </authorList>
    </citation>
    <scope>NUCLEOTIDE SEQUENCE [LARGE SCALE GENOMIC DNA]</scope>
    <source>
        <strain evidence="3 4">CCMR0081</strain>
    </source>
</reference>
<feature type="domain" description="SWIM-type" evidence="2">
    <location>
        <begin position="54"/>
        <end position="87"/>
    </location>
</feature>
<proteinExistence type="predicted"/>
<dbReference type="AlphaFoldDB" id="A0A6M0RW46"/>
<dbReference type="GO" id="GO:0008270">
    <property type="term" value="F:zinc ion binding"/>
    <property type="evidence" value="ECO:0007669"/>
    <property type="project" value="UniProtKB-KW"/>
</dbReference>
<gene>
    <name evidence="3" type="ORF">DXZ20_31440</name>
</gene>
<dbReference type="Pfam" id="PF04434">
    <property type="entry name" value="SWIM"/>
    <property type="match status" value="1"/>
</dbReference>